<accession>A0A836Z5M6</accession>
<name>A0A836Z5M6_9NEIS</name>
<keyword evidence="2" id="KW-1185">Reference proteome</keyword>
<proteinExistence type="predicted"/>
<reference evidence="1 2" key="1">
    <citation type="submission" date="2014-03" db="EMBL/GenBank/DDBJ databases">
        <title>The genomes of two eusocial bee gut symbionts.</title>
        <authorList>
            <person name="Kwong W.K."/>
            <person name="Engel P."/>
            <person name="Koch H."/>
            <person name="Moran N.A."/>
        </authorList>
    </citation>
    <scope>NUCLEOTIDE SEQUENCE [LARGE SCALE GENOMIC DNA]</scope>
    <source>
        <strain evidence="2">wkB29</strain>
    </source>
</reference>
<comment type="caution">
    <text evidence="1">The sequence shown here is derived from an EMBL/GenBank/DDBJ whole genome shotgun (WGS) entry which is preliminary data.</text>
</comment>
<protein>
    <recommendedName>
        <fullName evidence="3">Integrase</fullName>
    </recommendedName>
</protein>
<dbReference type="EMBL" id="JFZV01000017">
    <property type="protein sequence ID" value="KDN13870.1"/>
    <property type="molecule type" value="Genomic_DNA"/>
</dbReference>
<dbReference type="GO" id="GO:0003677">
    <property type="term" value="F:DNA binding"/>
    <property type="evidence" value="ECO:0007669"/>
    <property type="project" value="InterPro"/>
</dbReference>
<dbReference type="Proteomes" id="UP000027170">
    <property type="component" value="Unassembled WGS sequence"/>
</dbReference>
<evidence type="ECO:0000313" key="2">
    <source>
        <dbReference type="Proteomes" id="UP000027170"/>
    </source>
</evidence>
<dbReference type="AlphaFoldDB" id="A0A836Z5M6"/>
<organism evidence="1 2">
    <name type="scientific">Snodgrassella communis</name>
    <dbReference type="NCBI Taxonomy" id="2946699"/>
    <lineage>
        <taxon>Bacteria</taxon>
        <taxon>Pseudomonadati</taxon>
        <taxon>Pseudomonadota</taxon>
        <taxon>Betaproteobacteria</taxon>
        <taxon>Neisseriales</taxon>
        <taxon>Neisseriaceae</taxon>
        <taxon>Snodgrassella</taxon>
    </lineage>
</organism>
<evidence type="ECO:0008006" key="3">
    <source>
        <dbReference type="Google" id="ProtNLM"/>
    </source>
</evidence>
<evidence type="ECO:0000313" key="1">
    <source>
        <dbReference type="EMBL" id="KDN13870.1"/>
    </source>
</evidence>
<gene>
    <name evidence="1" type="ORF">SALWKB29_2115</name>
</gene>
<dbReference type="SUPFAM" id="SSF56349">
    <property type="entry name" value="DNA breaking-rejoining enzymes"/>
    <property type="match status" value="1"/>
</dbReference>
<sequence length="251" mass="29121">MAAKGLSGLILRNGIWHINKQYRGKTIRRSTYTSKRKEAEAVLIQLMAEIDRVKDFKERPVYTWRQAATKYLLECKEKPSIDLLALQLEHLDGFIGDLPLTQIHDGTLQPFIEHRKKVGFNRQAKNGVKNRTINIALNYVIAILNCAARSWRDENGLTWLETVPKITKLDEKKQQRPPYPLSWLEQRIFFKELNGRLLNMAIFRVNTGTREQEVCKLDWQWEVKVPELDTSIFIIPADFGGRTGRGGVKKY</sequence>
<dbReference type="InterPro" id="IPR011010">
    <property type="entry name" value="DNA_brk_join_enz"/>
</dbReference>